<dbReference type="Gene3D" id="1.10.1660.10">
    <property type="match status" value="1"/>
</dbReference>
<proteinExistence type="predicted"/>
<dbReference type="GO" id="GO:0006355">
    <property type="term" value="P:regulation of DNA-templated transcription"/>
    <property type="evidence" value="ECO:0007669"/>
    <property type="project" value="InterPro"/>
</dbReference>
<dbReference type="GO" id="GO:0003677">
    <property type="term" value="F:DNA binding"/>
    <property type="evidence" value="ECO:0007669"/>
    <property type="project" value="InterPro"/>
</dbReference>
<dbReference type="Proteomes" id="UP000503330">
    <property type="component" value="Chromosome"/>
</dbReference>
<dbReference type="InterPro" id="IPR009061">
    <property type="entry name" value="DNA-bd_dom_put_sf"/>
</dbReference>
<dbReference type="GeneID" id="61926868"/>
<accession>A0AAP9MHT6</accession>
<protein>
    <submittedName>
        <fullName evidence="2">MerR family transcriptional regulator</fullName>
    </submittedName>
</protein>
<reference evidence="2 3" key="1">
    <citation type="submission" date="2020-02" db="EMBL/GenBank/DDBJ databases">
        <authorList>
            <person name="Kociolek L.K."/>
            <person name="Ozer E.A."/>
        </authorList>
    </citation>
    <scope>NUCLEOTIDE SEQUENCE [LARGE SCALE GENOMIC DNA]</scope>
    <source>
        <strain evidence="2 3">ATCC 14501</strain>
    </source>
</reference>
<feature type="domain" description="HTH merR-type" evidence="1">
    <location>
        <begin position="1"/>
        <end position="65"/>
    </location>
</feature>
<evidence type="ECO:0000313" key="3">
    <source>
        <dbReference type="Proteomes" id="UP000503330"/>
    </source>
</evidence>
<dbReference type="EMBL" id="CP048838">
    <property type="protein sequence ID" value="QJA03651.1"/>
    <property type="molecule type" value="Genomic_DNA"/>
</dbReference>
<gene>
    <name evidence="2" type="ORF">G4D54_14985</name>
</gene>
<evidence type="ECO:0000313" key="2">
    <source>
        <dbReference type="EMBL" id="QJA03651.1"/>
    </source>
</evidence>
<dbReference type="RefSeq" id="WP_002609884.1">
    <property type="nucleotide sequence ID" value="NZ_BAAACC010000010.1"/>
</dbReference>
<dbReference type="AlphaFoldDB" id="A0AAP9MHT6"/>
<dbReference type="SUPFAM" id="SSF46955">
    <property type="entry name" value="Putative DNA-binding domain"/>
    <property type="match status" value="1"/>
</dbReference>
<evidence type="ECO:0000259" key="1">
    <source>
        <dbReference type="Pfam" id="PF13411"/>
    </source>
</evidence>
<sequence>MKLEELCKQYGIPIALVYQFIREGILDDLKADIKDDVYGNEAVQRLDSCICLHSLGLDVKTIKKYIFLELSDEDTRSARIKILRKHRDENLENVHKTKKVMDCIDCVLHELKSDMN</sequence>
<dbReference type="Pfam" id="PF13411">
    <property type="entry name" value="MerR_1"/>
    <property type="match status" value="1"/>
</dbReference>
<name>A0AAP9MHT6_CLOIN</name>
<dbReference type="InterPro" id="IPR000551">
    <property type="entry name" value="MerR-type_HTH_dom"/>
</dbReference>
<organism evidence="2 3">
    <name type="scientific">Clostridium innocuum</name>
    <dbReference type="NCBI Taxonomy" id="1522"/>
    <lineage>
        <taxon>Bacteria</taxon>
        <taxon>Bacillati</taxon>
        <taxon>Bacillota</taxon>
        <taxon>Clostridia</taxon>
        <taxon>Eubacteriales</taxon>
        <taxon>Clostridiaceae</taxon>
        <taxon>Clostridium</taxon>
    </lineage>
</organism>